<protein>
    <submittedName>
        <fullName evidence="3">Uncharacterized protein</fullName>
    </submittedName>
</protein>
<dbReference type="AlphaFoldDB" id="A0A8H8WSL6"/>
<gene>
    <name evidence="3" type="ORF">mvi_20330</name>
</gene>
<organism evidence="3 4">
    <name type="scientific">Methylobacterium indicum</name>
    <dbReference type="NCBI Taxonomy" id="1775910"/>
    <lineage>
        <taxon>Bacteria</taxon>
        <taxon>Pseudomonadati</taxon>
        <taxon>Pseudomonadota</taxon>
        <taxon>Alphaproteobacteria</taxon>
        <taxon>Hyphomicrobiales</taxon>
        <taxon>Methylobacteriaceae</taxon>
        <taxon>Methylobacterium</taxon>
    </lineage>
</organism>
<feature type="transmembrane region" description="Helical" evidence="2">
    <location>
        <begin position="5"/>
        <end position="25"/>
    </location>
</feature>
<proteinExistence type="predicted"/>
<evidence type="ECO:0000256" key="1">
    <source>
        <dbReference type="SAM" id="Coils"/>
    </source>
</evidence>
<accession>A0A8H8WSL6</accession>
<feature type="transmembrane region" description="Helical" evidence="2">
    <location>
        <begin position="37"/>
        <end position="55"/>
    </location>
</feature>
<evidence type="ECO:0000313" key="3">
    <source>
        <dbReference type="EMBL" id="BCM83572.1"/>
    </source>
</evidence>
<dbReference type="RefSeq" id="WP_207182577.1">
    <property type="nucleotide sequence ID" value="NZ_AP024145.1"/>
</dbReference>
<feature type="coiled-coil region" evidence="1">
    <location>
        <begin position="67"/>
        <end position="94"/>
    </location>
</feature>
<keyword evidence="1" id="KW-0175">Coiled coil</keyword>
<sequence length="107" mass="11430">MSAWLLFSAGVPAAVLVALIFTPWGPALLTLLARSKAARAVGVALAVAWALFVAATRLKRAGRAEALAEVARANAAARADRERIERQVGRLSDADLDRELARWEAKP</sequence>
<reference evidence="3" key="1">
    <citation type="submission" date="2020-11" db="EMBL/GenBank/DDBJ databases">
        <title>Complete genome sequence of a novel pathogenic Methylobacterium strain isolated from rice in Vietnam.</title>
        <authorList>
            <person name="Lai K."/>
            <person name="Okazaki S."/>
            <person name="Higashi K."/>
            <person name="Mori H."/>
            <person name="Toyoda A."/>
            <person name="Kurokawa K."/>
        </authorList>
    </citation>
    <scope>NUCLEOTIDE SEQUENCE</scope>
    <source>
        <strain evidence="3">VL1</strain>
    </source>
</reference>
<dbReference type="KEGG" id="mind:mvi_20330"/>
<keyword evidence="2" id="KW-0812">Transmembrane</keyword>
<dbReference type="EMBL" id="AP024145">
    <property type="protein sequence ID" value="BCM83572.1"/>
    <property type="molecule type" value="Genomic_DNA"/>
</dbReference>
<keyword evidence="2" id="KW-1133">Transmembrane helix</keyword>
<evidence type="ECO:0000313" key="4">
    <source>
        <dbReference type="Proteomes" id="UP000663508"/>
    </source>
</evidence>
<name>A0A8H8WSL6_9HYPH</name>
<keyword evidence="2" id="KW-0472">Membrane</keyword>
<evidence type="ECO:0000256" key="2">
    <source>
        <dbReference type="SAM" id="Phobius"/>
    </source>
</evidence>
<dbReference type="Proteomes" id="UP000663508">
    <property type="component" value="Chromosome"/>
</dbReference>